<keyword evidence="2 9" id="KW-1003">Cell membrane</keyword>
<dbReference type="PRINTS" id="PR00781">
    <property type="entry name" value="LIPOSIGPTASE"/>
</dbReference>
<keyword evidence="7 9" id="KW-1133">Transmembrane helix</keyword>
<evidence type="ECO:0000256" key="11">
    <source>
        <dbReference type="RuleBase" id="RU004181"/>
    </source>
</evidence>
<name>A0ABY5AM06_9CYAN</name>
<evidence type="ECO:0000313" key="13">
    <source>
        <dbReference type="Proteomes" id="UP001056708"/>
    </source>
</evidence>
<keyword evidence="8 9" id="KW-0472">Membrane</keyword>
<sequence length="158" mass="17683">MKRLLLHNAYGWPPAIFGWVADSLSKAWITDNFYLHESRPIITDVFYFTYVRNPGAAFGLFEGPWLKWLSLAASLGLIALLLWGPRLSRGEQVGLGFILSGAIGNGIDRFFLGEVVDFLHLPIIPFINFPIFNIADVNINLGIICLLIVAWQEADHSP</sequence>
<evidence type="ECO:0000256" key="6">
    <source>
        <dbReference type="ARBA" id="ARBA00022801"/>
    </source>
</evidence>
<keyword evidence="6 9" id="KW-0378">Hydrolase</keyword>
<dbReference type="EMBL" id="CP098611">
    <property type="protein sequence ID" value="USR89971.1"/>
    <property type="molecule type" value="Genomic_DNA"/>
</dbReference>
<dbReference type="Pfam" id="PF01252">
    <property type="entry name" value="Peptidase_A8"/>
    <property type="match status" value="1"/>
</dbReference>
<dbReference type="PROSITE" id="PS00855">
    <property type="entry name" value="SPASE_II"/>
    <property type="match status" value="1"/>
</dbReference>
<keyword evidence="13" id="KW-1185">Reference proteome</keyword>
<evidence type="ECO:0000256" key="2">
    <source>
        <dbReference type="ARBA" id="ARBA00022475"/>
    </source>
</evidence>
<evidence type="ECO:0000256" key="4">
    <source>
        <dbReference type="ARBA" id="ARBA00022692"/>
    </source>
</evidence>
<evidence type="ECO:0000256" key="10">
    <source>
        <dbReference type="RuleBase" id="RU000594"/>
    </source>
</evidence>
<comment type="function">
    <text evidence="9 10">This protein specifically catalyzes the removal of signal peptides from prolipoproteins.</text>
</comment>
<organism evidence="12 13">
    <name type="scientific">Phormidium yuhuli AB48</name>
    <dbReference type="NCBI Taxonomy" id="2940671"/>
    <lineage>
        <taxon>Bacteria</taxon>
        <taxon>Bacillati</taxon>
        <taxon>Cyanobacteriota</taxon>
        <taxon>Cyanophyceae</taxon>
        <taxon>Oscillatoriophycideae</taxon>
        <taxon>Oscillatoriales</taxon>
        <taxon>Oscillatoriaceae</taxon>
        <taxon>Phormidium</taxon>
        <taxon>Phormidium yuhuli</taxon>
    </lineage>
</organism>
<dbReference type="GO" id="GO:0004190">
    <property type="term" value="F:aspartic-type endopeptidase activity"/>
    <property type="evidence" value="ECO:0007669"/>
    <property type="project" value="UniProtKB-EC"/>
</dbReference>
<dbReference type="Proteomes" id="UP001056708">
    <property type="component" value="Chromosome"/>
</dbReference>
<dbReference type="NCBIfam" id="TIGR00077">
    <property type="entry name" value="lspA"/>
    <property type="match status" value="1"/>
</dbReference>
<accession>A0ABY5AM06</accession>
<keyword evidence="5 9" id="KW-0064">Aspartyl protease</keyword>
<evidence type="ECO:0000313" key="12">
    <source>
        <dbReference type="EMBL" id="USR89971.1"/>
    </source>
</evidence>
<dbReference type="PANTHER" id="PTHR33695">
    <property type="entry name" value="LIPOPROTEIN SIGNAL PEPTIDASE"/>
    <property type="match status" value="1"/>
</dbReference>
<evidence type="ECO:0000256" key="3">
    <source>
        <dbReference type="ARBA" id="ARBA00022670"/>
    </source>
</evidence>
<keyword evidence="3 9" id="KW-0645">Protease</keyword>
<dbReference type="HAMAP" id="MF_00161">
    <property type="entry name" value="LspA"/>
    <property type="match status" value="1"/>
</dbReference>
<comment type="catalytic activity">
    <reaction evidence="9 10">
        <text>Release of signal peptides from bacterial membrane prolipoproteins. Hydrolyzes -Xaa-Yaa-Zaa-|-(S,diacylglyceryl)Cys-, in which Xaa is hydrophobic (preferably Leu), and Yaa (Ala or Ser) and Zaa (Gly or Ala) have small, neutral side chains.</text>
        <dbReference type="EC" id="3.4.23.36"/>
    </reaction>
</comment>
<dbReference type="RefSeq" id="WP_252661430.1">
    <property type="nucleotide sequence ID" value="NZ_CP098611.1"/>
</dbReference>
<comment type="subcellular location">
    <subcellularLocation>
        <location evidence="9">Cell membrane</location>
        <topology evidence="9">Multi-pass membrane protein</topology>
    </subcellularLocation>
</comment>
<evidence type="ECO:0000256" key="1">
    <source>
        <dbReference type="ARBA" id="ARBA00006139"/>
    </source>
</evidence>
<evidence type="ECO:0000256" key="9">
    <source>
        <dbReference type="HAMAP-Rule" id="MF_00161"/>
    </source>
</evidence>
<evidence type="ECO:0000256" key="8">
    <source>
        <dbReference type="ARBA" id="ARBA00023136"/>
    </source>
</evidence>
<evidence type="ECO:0000256" key="7">
    <source>
        <dbReference type="ARBA" id="ARBA00022989"/>
    </source>
</evidence>
<gene>
    <name evidence="9 12" type="primary">lspA</name>
    <name evidence="12" type="ORF">NEA10_14050</name>
</gene>
<dbReference type="InterPro" id="IPR001872">
    <property type="entry name" value="Peptidase_A8"/>
</dbReference>
<protein>
    <recommendedName>
        <fullName evidence="9">Lipoprotein signal peptidase</fullName>
        <ecNumber evidence="9">3.4.23.36</ecNumber>
    </recommendedName>
    <alternativeName>
        <fullName evidence="9">Prolipoprotein signal peptidase</fullName>
    </alternativeName>
    <alternativeName>
        <fullName evidence="9">Signal peptidase II</fullName>
        <shortName evidence="9">SPase II</shortName>
    </alternativeName>
</protein>
<reference evidence="12" key="1">
    <citation type="submission" date="2022-06" db="EMBL/GenBank/DDBJ databases">
        <title>Genome sequence of Phormidium yuhuli AB48 isolated from an industrial photobioreactor environment.</title>
        <authorList>
            <person name="Qiu Y."/>
            <person name="Noonan A.J.C."/>
            <person name="Dofher K."/>
            <person name="Koch M."/>
            <person name="Kieft B."/>
            <person name="Lin X."/>
            <person name="Ziels R.M."/>
            <person name="Hallam S.J."/>
        </authorList>
    </citation>
    <scope>NUCLEOTIDE SEQUENCE</scope>
    <source>
        <strain evidence="12">AB48</strain>
    </source>
</reference>
<dbReference type="PANTHER" id="PTHR33695:SF1">
    <property type="entry name" value="LIPOPROTEIN SIGNAL PEPTIDASE"/>
    <property type="match status" value="1"/>
</dbReference>
<feature type="active site" evidence="9">
    <location>
        <position position="117"/>
    </location>
</feature>
<proteinExistence type="inferred from homology"/>
<comment type="similarity">
    <text evidence="1 9 11">Belongs to the peptidase A8 family.</text>
</comment>
<keyword evidence="4 9" id="KW-0812">Transmembrane</keyword>
<comment type="pathway">
    <text evidence="9">Protein modification; lipoprotein biosynthesis (signal peptide cleavage).</text>
</comment>
<evidence type="ECO:0000256" key="5">
    <source>
        <dbReference type="ARBA" id="ARBA00022750"/>
    </source>
</evidence>
<dbReference type="EC" id="3.4.23.36" evidence="9"/>
<feature type="active site" evidence="9">
    <location>
        <position position="136"/>
    </location>
</feature>